<dbReference type="InterPro" id="IPR054574">
    <property type="entry name" value="Cgl0159_dom"/>
</dbReference>
<dbReference type="SUPFAM" id="SSF51569">
    <property type="entry name" value="Aldolase"/>
    <property type="match status" value="1"/>
</dbReference>
<dbReference type="Pfam" id="PF22649">
    <property type="entry name" value="Cgl0159"/>
    <property type="match status" value="1"/>
</dbReference>
<evidence type="ECO:0000313" key="2">
    <source>
        <dbReference type="EMBL" id="CAB4805502.1"/>
    </source>
</evidence>
<accession>A0A6J6Y7U4</accession>
<protein>
    <submittedName>
        <fullName evidence="2">Unannotated protein</fullName>
    </submittedName>
</protein>
<organism evidence="2">
    <name type="scientific">freshwater metagenome</name>
    <dbReference type="NCBI Taxonomy" id="449393"/>
    <lineage>
        <taxon>unclassified sequences</taxon>
        <taxon>metagenomes</taxon>
        <taxon>ecological metagenomes</taxon>
    </lineage>
</organism>
<evidence type="ECO:0000259" key="1">
    <source>
        <dbReference type="Pfam" id="PF22649"/>
    </source>
</evidence>
<gene>
    <name evidence="2" type="ORF">UFOPK3026_00786</name>
</gene>
<sequence length="218" mass="23218">MVDGLLASADIVEELAWLGALESKLIFGTMNRGGYLGSMWGLDDPMTAYDADHIASLGLDGGKVLLRIENTDSGVGKTIEYVVDAMRLLAERNIVCLVEPLPYTKDVNGLPALDRSTDRLDKIISIAAGLGSYSGLTWLKLPAWTNHKSLGGATTMPILLLGGDPGEKLNTTFSEWAGALQIPNVIGLVAGRPLLFPYDDDVENAIGRAAKLVHGSII</sequence>
<dbReference type="Gene3D" id="3.20.20.70">
    <property type="entry name" value="Aldolase class I"/>
    <property type="match status" value="1"/>
</dbReference>
<dbReference type="AlphaFoldDB" id="A0A6J6Y7U4"/>
<reference evidence="2" key="1">
    <citation type="submission" date="2020-05" db="EMBL/GenBank/DDBJ databases">
        <authorList>
            <person name="Chiriac C."/>
            <person name="Salcher M."/>
            <person name="Ghai R."/>
            <person name="Kavagutti S V."/>
        </authorList>
    </citation>
    <scope>NUCLEOTIDE SEQUENCE</scope>
</reference>
<proteinExistence type="predicted"/>
<feature type="domain" description="Cgl0159-like" evidence="1">
    <location>
        <begin position="2"/>
        <end position="210"/>
    </location>
</feature>
<name>A0A6J6Y7U4_9ZZZZ</name>
<dbReference type="InterPro" id="IPR013785">
    <property type="entry name" value="Aldolase_TIM"/>
</dbReference>
<dbReference type="EMBL" id="CAFAAP010000108">
    <property type="protein sequence ID" value="CAB4805502.1"/>
    <property type="molecule type" value="Genomic_DNA"/>
</dbReference>